<dbReference type="EMBL" id="UZAI01005048">
    <property type="protein sequence ID" value="VDO88876.1"/>
    <property type="molecule type" value="Genomic_DNA"/>
</dbReference>
<dbReference type="STRING" id="48269.A0A183M200"/>
<dbReference type="AlphaFoldDB" id="A0A183M200"/>
<organism evidence="2 3">
    <name type="scientific">Schistosoma margrebowiei</name>
    <dbReference type="NCBI Taxonomy" id="48269"/>
    <lineage>
        <taxon>Eukaryota</taxon>
        <taxon>Metazoa</taxon>
        <taxon>Spiralia</taxon>
        <taxon>Lophotrochozoa</taxon>
        <taxon>Platyhelminthes</taxon>
        <taxon>Trematoda</taxon>
        <taxon>Digenea</taxon>
        <taxon>Strigeidida</taxon>
        <taxon>Schistosomatoidea</taxon>
        <taxon>Schistosomatidae</taxon>
        <taxon>Schistosoma</taxon>
    </lineage>
</organism>
<dbReference type="InterPro" id="IPR036249">
    <property type="entry name" value="Thioredoxin-like_sf"/>
</dbReference>
<dbReference type="PROSITE" id="PS00194">
    <property type="entry name" value="THIOREDOXIN_1"/>
    <property type="match status" value="1"/>
</dbReference>
<keyword evidence="3" id="KW-1185">Reference proteome</keyword>
<keyword evidence="1" id="KW-1015">Disulfide bond</keyword>
<dbReference type="Proteomes" id="UP000277204">
    <property type="component" value="Unassembled WGS sequence"/>
</dbReference>
<dbReference type="Pfam" id="PF00085">
    <property type="entry name" value="Thioredoxin"/>
    <property type="match status" value="1"/>
</dbReference>
<evidence type="ECO:0000256" key="1">
    <source>
        <dbReference type="ARBA" id="ARBA00023157"/>
    </source>
</evidence>
<dbReference type="InterPro" id="IPR005746">
    <property type="entry name" value="Thioredoxin"/>
</dbReference>
<gene>
    <name evidence="2" type="ORF">SMRZ_LOCUS10075</name>
</gene>
<dbReference type="InterPro" id="IPR013766">
    <property type="entry name" value="Thioredoxin_domain"/>
</dbReference>
<dbReference type="PROSITE" id="PS51352">
    <property type="entry name" value="THIOREDOXIN_2"/>
    <property type="match status" value="1"/>
</dbReference>
<dbReference type="Gene3D" id="3.40.30.10">
    <property type="entry name" value="Glutaredoxin"/>
    <property type="match status" value="1"/>
</dbReference>
<protein>
    <submittedName>
        <fullName evidence="2">Uncharacterized protein</fullName>
    </submittedName>
</protein>
<dbReference type="InterPro" id="IPR017937">
    <property type="entry name" value="Thioredoxin_CS"/>
</dbReference>
<reference evidence="2 3" key="1">
    <citation type="submission" date="2018-11" db="EMBL/GenBank/DDBJ databases">
        <authorList>
            <consortium name="Pathogen Informatics"/>
        </authorList>
    </citation>
    <scope>NUCLEOTIDE SEQUENCE [LARGE SCALE GENOMIC DNA]</scope>
    <source>
        <strain evidence="2 3">Zambia</strain>
    </source>
</reference>
<dbReference type="SUPFAM" id="SSF52833">
    <property type="entry name" value="Thioredoxin-like"/>
    <property type="match status" value="1"/>
</dbReference>
<name>A0A183M200_9TREM</name>
<dbReference type="PRINTS" id="PR00421">
    <property type="entry name" value="THIOREDOXIN"/>
</dbReference>
<evidence type="ECO:0000313" key="3">
    <source>
        <dbReference type="Proteomes" id="UP000277204"/>
    </source>
</evidence>
<dbReference type="PIRSF" id="PIRSF000077">
    <property type="entry name" value="Thioredoxin"/>
    <property type="match status" value="1"/>
</dbReference>
<accession>A0A183M200</accession>
<evidence type="ECO:0000313" key="2">
    <source>
        <dbReference type="EMBL" id="VDO88876.1"/>
    </source>
</evidence>
<sequence length="94" mass="10765">MRVVETVFEFEKTLKECSETEKILVVDFYADWCGPCCRIAPQFEALSSEFRQGNFVFVKVNTDRCSELSRQEGISALPTFKLYHDGKCIETIVG</sequence>
<dbReference type="CDD" id="cd02947">
    <property type="entry name" value="TRX_family"/>
    <property type="match status" value="1"/>
</dbReference>
<proteinExistence type="predicted"/>
<dbReference type="PANTHER" id="PTHR46115">
    <property type="entry name" value="THIOREDOXIN-LIKE PROTEIN 1"/>
    <property type="match status" value="1"/>
</dbReference>
<dbReference type="GO" id="GO:0015035">
    <property type="term" value="F:protein-disulfide reductase activity"/>
    <property type="evidence" value="ECO:0007669"/>
    <property type="project" value="InterPro"/>
</dbReference>